<dbReference type="Proteomes" id="UP001303046">
    <property type="component" value="Unassembled WGS sequence"/>
</dbReference>
<evidence type="ECO:0000313" key="3">
    <source>
        <dbReference type="EMBL" id="KAK6756655.1"/>
    </source>
</evidence>
<dbReference type="Pfam" id="PF03009">
    <property type="entry name" value="GDPD"/>
    <property type="match status" value="1"/>
</dbReference>
<dbReference type="Gene3D" id="3.20.20.190">
    <property type="entry name" value="Phosphatidylinositol (PI) phosphodiesterase"/>
    <property type="match status" value="1"/>
</dbReference>
<dbReference type="PANTHER" id="PTHR46320:SF1">
    <property type="entry name" value="GLYCEROPHOSPHODIESTER PHOSPHODIESTERASE 1"/>
    <property type="match status" value="1"/>
</dbReference>
<dbReference type="InterPro" id="IPR030395">
    <property type="entry name" value="GP_PDE_dom"/>
</dbReference>
<reference evidence="3 4" key="1">
    <citation type="submission" date="2023-08" db="EMBL/GenBank/DDBJ databases">
        <title>A Necator americanus chromosomal reference genome.</title>
        <authorList>
            <person name="Ilik V."/>
            <person name="Petrzelkova K.J."/>
            <person name="Pardy F."/>
            <person name="Fuh T."/>
            <person name="Niatou-Singa F.S."/>
            <person name="Gouil Q."/>
            <person name="Baker L."/>
            <person name="Ritchie M.E."/>
            <person name="Jex A.R."/>
            <person name="Gazzola D."/>
            <person name="Li H."/>
            <person name="Toshio Fujiwara R."/>
            <person name="Zhan B."/>
            <person name="Aroian R.V."/>
            <person name="Pafco B."/>
            <person name="Schwarz E.M."/>
        </authorList>
    </citation>
    <scope>NUCLEOTIDE SEQUENCE [LARGE SCALE GENOMIC DNA]</scope>
    <source>
        <strain evidence="3 4">Aroian</strain>
        <tissue evidence="3">Whole animal</tissue>
    </source>
</reference>
<sequence>MIACAAAWQILVLVILTVLLERVELLLRIIASIPVLLTVFFYLFKNENVKAKHKKIFFTGLKVGGHRGSPKEAPENSIAGFKKAKEAKCTFVEFDIHLSSDFVPVLMHDNTTGRTSRREAVVSETSLQHIKDISLKSVRGVKDHIPTLFEAVEWCRENKMRMIFDVKDANKKMMESLTKLIKTKNLYDIVIVSSFNAKVPYIIKKIDKNILTGFTHRSGYMSYEDDSRSTRFHTTIYFFFYRIVDDLIELGIRSFLLPLFLGVDMLLLHHNNINGYLVEDSRLYGIQVLAWTVNDKITADFLHSINVPFLTDFPHLIT</sequence>
<dbReference type="EMBL" id="JAVFWL010000005">
    <property type="protein sequence ID" value="KAK6756655.1"/>
    <property type="molecule type" value="Genomic_DNA"/>
</dbReference>
<organism evidence="3 4">
    <name type="scientific">Necator americanus</name>
    <name type="common">Human hookworm</name>
    <dbReference type="NCBI Taxonomy" id="51031"/>
    <lineage>
        <taxon>Eukaryota</taxon>
        <taxon>Metazoa</taxon>
        <taxon>Ecdysozoa</taxon>
        <taxon>Nematoda</taxon>
        <taxon>Chromadorea</taxon>
        <taxon>Rhabditida</taxon>
        <taxon>Rhabditina</taxon>
        <taxon>Rhabditomorpha</taxon>
        <taxon>Strongyloidea</taxon>
        <taxon>Ancylostomatidae</taxon>
        <taxon>Bunostominae</taxon>
        <taxon>Necator</taxon>
    </lineage>
</organism>
<name>A0ABR1E228_NECAM</name>
<gene>
    <name evidence="3" type="primary">Necator_chrV.g19631</name>
    <name evidence="3" type="ORF">RB195_014839</name>
</gene>
<evidence type="ECO:0000313" key="4">
    <source>
        <dbReference type="Proteomes" id="UP001303046"/>
    </source>
</evidence>
<dbReference type="PROSITE" id="PS51704">
    <property type="entry name" value="GP_PDE"/>
    <property type="match status" value="1"/>
</dbReference>
<keyword evidence="1" id="KW-0812">Transmembrane</keyword>
<protein>
    <recommendedName>
        <fullName evidence="2">GP-PDE domain-containing protein</fullName>
    </recommendedName>
</protein>
<accession>A0ABR1E228</accession>
<comment type="caution">
    <text evidence="3">The sequence shown here is derived from an EMBL/GenBank/DDBJ whole genome shotgun (WGS) entry which is preliminary data.</text>
</comment>
<evidence type="ECO:0000256" key="1">
    <source>
        <dbReference type="SAM" id="Phobius"/>
    </source>
</evidence>
<keyword evidence="1" id="KW-0472">Membrane</keyword>
<evidence type="ECO:0000259" key="2">
    <source>
        <dbReference type="PROSITE" id="PS51704"/>
    </source>
</evidence>
<keyword evidence="1" id="KW-1133">Transmembrane helix</keyword>
<feature type="transmembrane region" description="Helical" evidence="1">
    <location>
        <begin position="27"/>
        <end position="44"/>
    </location>
</feature>
<proteinExistence type="predicted"/>
<feature type="domain" description="GP-PDE" evidence="2">
    <location>
        <begin position="61"/>
        <end position="318"/>
    </location>
</feature>
<dbReference type="InterPro" id="IPR017946">
    <property type="entry name" value="PLC-like_Pdiesterase_TIM-brl"/>
</dbReference>
<dbReference type="SUPFAM" id="SSF51695">
    <property type="entry name" value="PLC-like phosphodiesterases"/>
    <property type="match status" value="1"/>
</dbReference>
<dbReference type="PANTHER" id="PTHR46320">
    <property type="entry name" value="GLYCEROPHOSPHODIESTER PHOSPHODIESTERASE 1"/>
    <property type="match status" value="1"/>
</dbReference>
<keyword evidence="4" id="KW-1185">Reference proteome</keyword>